<gene>
    <name evidence="2" type="ORF">JT362_01295</name>
</gene>
<proteinExistence type="predicted"/>
<sequence>MKRVHMYLAAGATAVALAAGVVTAQPDVIVAEPAAQATRGIEHLNPQLVDLPNLNSAWTNMPLTVTLPQAGTYALDADVRGRITGPPGANSYIVARLWNETAGSVVPLSERMIIQLINRHPVGIEIGDNETAPISELVDVSQQTTIRLQARRLDRGSNVASVVEIRSDNNGYTSLRYQRIFP</sequence>
<dbReference type="Proteomes" id="UP001156441">
    <property type="component" value="Unassembled WGS sequence"/>
</dbReference>
<evidence type="ECO:0000313" key="2">
    <source>
        <dbReference type="EMBL" id="MCT2581753.1"/>
    </source>
</evidence>
<keyword evidence="1" id="KW-0732">Signal</keyword>
<feature type="signal peptide" evidence="1">
    <location>
        <begin position="1"/>
        <end position="24"/>
    </location>
</feature>
<protein>
    <submittedName>
        <fullName evidence="2">Uncharacterized protein</fullName>
    </submittedName>
</protein>
<dbReference type="RefSeq" id="WP_260189110.1">
    <property type="nucleotide sequence ID" value="NZ_JAFFZE010000003.1"/>
</dbReference>
<dbReference type="EMBL" id="JAFFZE010000003">
    <property type="protein sequence ID" value="MCT2581753.1"/>
    <property type="molecule type" value="Genomic_DNA"/>
</dbReference>
<feature type="chain" id="PRO_5046940002" evidence="1">
    <location>
        <begin position="25"/>
        <end position="182"/>
    </location>
</feature>
<evidence type="ECO:0000313" key="3">
    <source>
        <dbReference type="Proteomes" id="UP001156441"/>
    </source>
</evidence>
<reference evidence="2 3" key="1">
    <citation type="submission" date="2021-02" db="EMBL/GenBank/DDBJ databases">
        <title>Actinophytocola xerophila sp. nov., isolated from soil of cotton cropping field.</title>
        <authorList>
            <person name="Huang R."/>
            <person name="Chen X."/>
            <person name="Ge X."/>
            <person name="Liu W."/>
        </authorList>
    </citation>
    <scope>NUCLEOTIDE SEQUENCE [LARGE SCALE GENOMIC DNA]</scope>
    <source>
        <strain evidence="2 3">S1-96</strain>
    </source>
</reference>
<accession>A0ABT2J1L7</accession>
<name>A0ABT2J1L7_9PSEU</name>
<organism evidence="2 3">
    <name type="scientific">Actinophytocola gossypii</name>
    <dbReference type="NCBI Taxonomy" id="2812003"/>
    <lineage>
        <taxon>Bacteria</taxon>
        <taxon>Bacillati</taxon>
        <taxon>Actinomycetota</taxon>
        <taxon>Actinomycetes</taxon>
        <taxon>Pseudonocardiales</taxon>
        <taxon>Pseudonocardiaceae</taxon>
    </lineage>
</organism>
<keyword evidence="3" id="KW-1185">Reference proteome</keyword>
<evidence type="ECO:0000256" key="1">
    <source>
        <dbReference type="SAM" id="SignalP"/>
    </source>
</evidence>
<comment type="caution">
    <text evidence="2">The sequence shown here is derived from an EMBL/GenBank/DDBJ whole genome shotgun (WGS) entry which is preliminary data.</text>
</comment>